<evidence type="ECO:0000256" key="1">
    <source>
        <dbReference type="SAM" id="Phobius"/>
    </source>
</evidence>
<dbReference type="PROSITE" id="PS51178">
    <property type="entry name" value="PASTA"/>
    <property type="match status" value="3"/>
</dbReference>
<dbReference type="InterPro" id="IPR005543">
    <property type="entry name" value="PASTA_dom"/>
</dbReference>
<gene>
    <name evidence="3" type="ORF">ENG47_00310</name>
</gene>
<sequence length="322" mass="35374">MPEWLRSLLKIVGIFFSFLVVAGVSAYVTILVLVPRENIPVPEVVGRQLKEAVFILSKSELSVRVVGKRFSANVPEDVVISQIPPPGTRVRKGRTIELVVSGGARLLAVPSLVGMKVREAKLYLSQIGVKVLNITHVYSRLPQDEVIAQDPPAGSEIRRDEGVNLLVSSGPRVLKLMVPDLRGKKVEDAVNFIKKIPLSISMIKEQVSPEKEGIVISQSPLPGSMVDENTGIELTISTTLRKSTSSVTRQKWVLVSVQIPVGFEQEKVTVVINDKEGKKILDYGIHPAGEKLWISCEVIGKGEVMVYVGDKLVKFEKVEVNE</sequence>
<keyword evidence="1" id="KW-1133">Transmembrane helix</keyword>
<dbReference type="Gene3D" id="3.30.10.20">
    <property type="match status" value="3"/>
</dbReference>
<keyword evidence="1" id="KW-0812">Transmembrane</keyword>
<feature type="domain" description="PASTA" evidence="2">
    <location>
        <begin position="35"/>
        <end position="102"/>
    </location>
</feature>
<comment type="caution">
    <text evidence="3">The sequence shown here is derived from an EMBL/GenBank/DDBJ whole genome shotgun (WGS) entry which is preliminary data.</text>
</comment>
<dbReference type="EMBL" id="DRBC01000021">
    <property type="protein sequence ID" value="HDN84183.1"/>
    <property type="molecule type" value="Genomic_DNA"/>
</dbReference>
<keyword evidence="1" id="KW-0472">Membrane</keyword>
<dbReference type="Proteomes" id="UP000885660">
    <property type="component" value="Unassembled WGS sequence"/>
</dbReference>
<dbReference type="Pfam" id="PF03793">
    <property type="entry name" value="PASTA"/>
    <property type="match status" value="3"/>
</dbReference>
<accession>A0A7V0QSZ5</accession>
<protein>
    <submittedName>
        <fullName evidence="3">PASTA domain-containing protein</fullName>
    </submittedName>
</protein>
<feature type="transmembrane region" description="Helical" evidence="1">
    <location>
        <begin position="12"/>
        <end position="34"/>
    </location>
</feature>
<evidence type="ECO:0000259" key="2">
    <source>
        <dbReference type="PROSITE" id="PS51178"/>
    </source>
</evidence>
<evidence type="ECO:0000313" key="3">
    <source>
        <dbReference type="EMBL" id="HDN84183.1"/>
    </source>
</evidence>
<organism evidence="3">
    <name type="scientific">Aerophobetes bacterium</name>
    <dbReference type="NCBI Taxonomy" id="2030807"/>
    <lineage>
        <taxon>Bacteria</taxon>
        <taxon>Candidatus Aerophobota</taxon>
    </lineage>
</organism>
<dbReference type="CDD" id="cd06577">
    <property type="entry name" value="PASTA_pknB"/>
    <property type="match status" value="3"/>
</dbReference>
<name>A0A7V0QSZ5_UNCAE</name>
<proteinExistence type="predicted"/>
<dbReference type="AlphaFoldDB" id="A0A7V0QSZ5"/>
<feature type="domain" description="PASTA" evidence="2">
    <location>
        <begin position="172"/>
        <end position="238"/>
    </location>
</feature>
<dbReference type="SUPFAM" id="SSF54184">
    <property type="entry name" value="Penicillin-binding protein 2x (pbp-2x), c-terminal domain"/>
    <property type="match status" value="2"/>
</dbReference>
<feature type="domain" description="PASTA" evidence="2">
    <location>
        <begin position="103"/>
        <end position="169"/>
    </location>
</feature>
<reference evidence="3" key="1">
    <citation type="journal article" date="2020" name="mSystems">
        <title>Genome- and Community-Level Interaction Insights into Carbon Utilization and Element Cycling Functions of Hydrothermarchaeota in Hydrothermal Sediment.</title>
        <authorList>
            <person name="Zhou Z."/>
            <person name="Liu Y."/>
            <person name="Xu W."/>
            <person name="Pan J."/>
            <person name="Luo Z.H."/>
            <person name="Li M."/>
        </authorList>
    </citation>
    <scope>NUCLEOTIDE SEQUENCE [LARGE SCALE GENOMIC DNA]</scope>
    <source>
        <strain evidence="3">HyVt-219</strain>
    </source>
</reference>
<dbReference type="SMART" id="SM00740">
    <property type="entry name" value="PASTA"/>
    <property type="match status" value="3"/>
</dbReference>